<reference evidence="2" key="1">
    <citation type="submission" date="2017-05" db="EMBL/GenBank/DDBJ databases">
        <authorList>
            <person name="Imhoff J.F."/>
            <person name="Rahn T."/>
            <person name="Kuenzel S."/>
            <person name="Neulinger S.C."/>
        </authorList>
    </citation>
    <scope>NUCLEOTIDE SEQUENCE</scope>
    <source>
        <strain evidence="2">DSM 4395</strain>
    </source>
</reference>
<dbReference type="EMBL" id="NHSF01000024">
    <property type="protein sequence ID" value="MBK5929805.1"/>
    <property type="molecule type" value="Genomic_DNA"/>
</dbReference>
<organism evidence="2 3">
    <name type="scientific">Halochromatium salexigens</name>
    <name type="common">Chromatium salexigens</name>
    <dbReference type="NCBI Taxonomy" id="49447"/>
    <lineage>
        <taxon>Bacteria</taxon>
        <taxon>Pseudomonadati</taxon>
        <taxon>Pseudomonadota</taxon>
        <taxon>Gammaproteobacteria</taxon>
        <taxon>Chromatiales</taxon>
        <taxon>Chromatiaceae</taxon>
        <taxon>Halochromatium</taxon>
    </lineage>
</organism>
<accession>A0AAJ0XFL4</accession>
<feature type="transmembrane region" description="Helical" evidence="1">
    <location>
        <begin position="43"/>
        <end position="69"/>
    </location>
</feature>
<comment type="caution">
    <text evidence="2">The sequence shown here is derived from an EMBL/GenBank/DDBJ whole genome shotgun (WGS) entry which is preliminary data.</text>
</comment>
<feature type="transmembrane region" description="Helical" evidence="1">
    <location>
        <begin position="170"/>
        <end position="189"/>
    </location>
</feature>
<keyword evidence="1" id="KW-0812">Transmembrane</keyword>
<reference evidence="2" key="2">
    <citation type="journal article" date="2020" name="Microorganisms">
        <title>Osmotic Adaptation and Compatible Solute Biosynthesis of Phototrophic Bacteria as Revealed from Genome Analyses.</title>
        <authorList>
            <person name="Imhoff J.F."/>
            <person name="Rahn T."/>
            <person name="Kunzel S."/>
            <person name="Keller A."/>
            <person name="Neulinger S.C."/>
        </authorList>
    </citation>
    <scope>NUCLEOTIDE SEQUENCE</scope>
    <source>
        <strain evidence="2">DSM 4395</strain>
    </source>
</reference>
<proteinExistence type="predicted"/>
<dbReference type="Pfam" id="PF09955">
    <property type="entry name" value="DUF2189"/>
    <property type="match status" value="1"/>
</dbReference>
<keyword evidence="1" id="KW-1133">Transmembrane helix</keyword>
<feature type="transmembrane region" description="Helical" evidence="1">
    <location>
        <begin position="225"/>
        <end position="249"/>
    </location>
</feature>
<gene>
    <name evidence="2" type="ORF">CCR82_04460</name>
</gene>
<dbReference type="AlphaFoldDB" id="A0AAJ0XFL4"/>
<protein>
    <recommendedName>
        <fullName evidence="4">DUF2189 domain-containing protein</fullName>
    </recommendedName>
</protein>
<keyword evidence="1" id="KW-0472">Membrane</keyword>
<evidence type="ECO:0008006" key="4">
    <source>
        <dbReference type="Google" id="ProtNLM"/>
    </source>
</evidence>
<feature type="transmembrane region" description="Helical" evidence="1">
    <location>
        <begin position="75"/>
        <end position="98"/>
    </location>
</feature>
<evidence type="ECO:0000313" key="2">
    <source>
        <dbReference type="EMBL" id="MBK5929805.1"/>
    </source>
</evidence>
<keyword evidence="3" id="KW-1185">Reference proteome</keyword>
<sequence length="279" mass="30268">MSGGVLMNTFVLETSQIPRRRFGIPRVPAAQPFSWLRSGFDDLMAAPITGLLYGAAVAALAFLIVSLTVGANRFYFVPFIFGGFLVLGPILSVGLMAMAKRRESPGEKPSETIRRILAANNSGLSLMGLFLLLVFINWIMLSNLLFGGVYHEVMPTYAEVRPLPVIFGQSWPFALVFGGIALVLAVLVFRITAVSLPMLVDQRVDAINAALASSRAVGDNWPAMSLWAIMIAALTTVGILTYFVGLIIVTPLLGYASWHAYRETLIPESKEASGRDTDI</sequence>
<dbReference type="InterPro" id="IPR018692">
    <property type="entry name" value="DUF2189"/>
</dbReference>
<evidence type="ECO:0000256" key="1">
    <source>
        <dbReference type="SAM" id="Phobius"/>
    </source>
</evidence>
<feature type="transmembrane region" description="Helical" evidence="1">
    <location>
        <begin position="124"/>
        <end position="150"/>
    </location>
</feature>
<evidence type="ECO:0000313" key="3">
    <source>
        <dbReference type="Proteomes" id="UP001296967"/>
    </source>
</evidence>
<dbReference type="Proteomes" id="UP001296967">
    <property type="component" value="Unassembled WGS sequence"/>
</dbReference>
<name>A0AAJ0XFL4_HALSE</name>